<keyword evidence="1" id="KW-1133">Transmembrane helix</keyword>
<feature type="transmembrane region" description="Helical" evidence="1">
    <location>
        <begin position="20"/>
        <end position="36"/>
    </location>
</feature>
<keyword evidence="1" id="KW-0472">Membrane</keyword>
<feature type="transmembrane region" description="Helical" evidence="1">
    <location>
        <begin position="233"/>
        <end position="254"/>
    </location>
</feature>
<accession>A0A1W6JZC1</accession>
<feature type="transmembrane region" description="Helical" evidence="1">
    <location>
        <begin position="48"/>
        <end position="68"/>
    </location>
</feature>
<feature type="transmembrane region" description="Helical" evidence="1">
    <location>
        <begin position="80"/>
        <end position="99"/>
    </location>
</feature>
<feature type="transmembrane region" description="Helical" evidence="1">
    <location>
        <begin position="187"/>
        <end position="205"/>
    </location>
</feature>
<keyword evidence="1" id="KW-0812">Transmembrane</keyword>
<dbReference type="AlphaFoldDB" id="A0A1W6JZC1"/>
<evidence type="ECO:0000313" key="2">
    <source>
        <dbReference type="EMBL" id="ARM75597.1"/>
    </source>
</evidence>
<keyword evidence="3" id="KW-1185">Reference proteome</keyword>
<feature type="transmembrane region" description="Helical" evidence="1">
    <location>
        <begin position="135"/>
        <end position="158"/>
    </location>
</feature>
<evidence type="ECO:0000256" key="1">
    <source>
        <dbReference type="SAM" id="Phobius"/>
    </source>
</evidence>
<dbReference type="STRING" id="282676.B6F84_05790"/>
<sequence>MSFNGIKGILNAPGQIPVELVIAYFAIALAIAFFFGRKTGGLKGFTTLDLVYIGIGAAFSVVWEFYIGAFLDKFVPSTPFVSIGFWGRLIIVFIIVGLIRKVGAGMLTLTVYTLLSDIFHYGFSGEPLYFFYEALTYGLFLDLLTAVTGGKTFGIISFSSRSLKSIKSVSVTKIDEEEGIGQPIRSVSYIVPALEGALIGALWAIPDPIFYDAFLRPFIYGGYVDWAYVDFNILAYLPGDIIAGVIGGILAYIISKAVGQ</sequence>
<dbReference type="KEGG" id="aman:B6F84_05790"/>
<gene>
    <name evidence="2" type="ORF">B6F84_05790</name>
</gene>
<evidence type="ECO:0000313" key="3">
    <source>
        <dbReference type="Proteomes" id="UP000193404"/>
    </source>
</evidence>
<protein>
    <submittedName>
        <fullName evidence="2">Uncharacterized protein</fullName>
    </submittedName>
</protein>
<name>A0A1W6JZC1_9CREN</name>
<feature type="transmembrane region" description="Helical" evidence="1">
    <location>
        <begin position="106"/>
        <end position="123"/>
    </location>
</feature>
<organism evidence="2 3">
    <name type="scientific">Acidianus manzaensis</name>
    <dbReference type="NCBI Taxonomy" id="282676"/>
    <lineage>
        <taxon>Archaea</taxon>
        <taxon>Thermoproteota</taxon>
        <taxon>Thermoprotei</taxon>
        <taxon>Sulfolobales</taxon>
        <taxon>Sulfolobaceae</taxon>
        <taxon>Acidianus</taxon>
    </lineage>
</organism>
<dbReference type="Proteomes" id="UP000193404">
    <property type="component" value="Chromosome"/>
</dbReference>
<dbReference type="GeneID" id="41590412"/>
<dbReference type="EMBL" id="CP020477">
    <property type="protein sequence ID" value="ARM75597.1"/>
    <property type="molecule type" value="Genomic_DNA"/>
</dbReference>
<dbReference type="RefSeq" id="WP_148691368.1">
    <property type="nucleotide sequence ID" value="NZ_CP020477.1"/>
</dbReference>
<proteinExistence type="predicted"/>
<reference evidence="2 3" key="1">
    <citation type="submission" date="2017-03" db="EMBL/GenBank/DDBJ databases">
        <title>Sulfur activation and transportation mechanism of thermophilic Archaea Acidianus manzaensis YN-25.</title>
        <authorList>
            <person name="Ma Y."/>
            <person name="Yang Y."/>
            <person name="Xia J."/>
        </authorList>
    </citation>
    <scope>NUCLEOTIDE SEQUENCE [LARGE SCALE GENOMIC DNA]</scope>
    <source>
        <strain evidence="2 3">YN-25</strain>
    </source>
</reference>
<dbReference type="OrthoDB" id="43560at2157"/>